<reference evidence="1" key="1">
    <citation type="journal article" date="2020" name="Nature">
        <title>Giant virus diversity and host interactions through global metagenomics.</title>
        <authorList>
            <person name="Schulz F."/>
            <person name="Roux S."/>
            <person name="Paez-Espino D."/>
            <person name="Jungbluth S."/>
            <person name="Walsh D.A."/>
            <person name="Denef V.J."/>
            <person name="McMahon K.D."/>
            <person name="Konstantinidis K.T."/>
            <person name="Eloe-Fadrosh E.A."/>
            <person name="Kyrpides N.C."/>
            <person name="Woyke T."/>
        </authorList>
    </citation>
    <scope>NUCLEOTIDE SEQUENCE</scope>
    <source>
        <strain evidence="1">GVMAG-M-3300023174-182</strain>
    </source>
</reference>
<sequence length="89" mass="9917">MTNKFTYENTEIKKIGGKKIVRKISIKNGKATKTVSKYHGRKHLGTVKKSIHKDDVKMIGLGKFVKGLFMDCKCGTSGTSGNNKKTRKN</sequence>
<dbReference type="AlphaFoldDB" id="A0A6C0DIE8"/>
<protein>
    <submittedName>
        <fullName evidence="1">Uncharacterized protein</fullName>
    </submittedName>
</protein>
<dbReference type="EMBL" id="MN739616">
    <property type="protein sequence ID" value="QHT16132.1"/>
    <property type="molecule type" value="Genomic_DNA"/>
</dbReference>
<evidence type="ECO:0000313" key="1">
    <source>
        <dbReference type="EMBL" id="QHT16132.1"/>
    </source>
</evidence>
<organism evidence="1">
    <name type="scientific">viral metagenome</name>
    <dbReference type="NCBI Taxonomy" id="1070528"/>
    <lineage>
        <taxon>unclassified sequences</taxon>
        <taxon>metagenomes</taxon>
        <taxon>organismal metagenomes</taxon>
    </lineage>
</organism>
<name>A0A6C0DIE8_9ZZZZ</name>
<proteinExistence type="predicted"/>
<accession>A0A6C0DIE8</accession>